<dbReference type="PROSITE" id="PS51480">
    <property type="entry name" value="DHAL"/>
    <property type="match status" value="1"/>
</dbReference>
<keyword evidence="4" id="KW-0862">Zinc</keyword>
<evidence type="ECO:0000313" key="7">
    <source>
        <dbReference type="Proteomes" id="UP001430804"/>
    </source>
</evidence>
<feature type="domain" description="DhaL" evidence="5">
    <location>
        <begin position="6"/>
        <end position="199"/>
    </location>
</feature>
<dbReference type="InterPro" id="IPR006650">
    <property type="entry name" value="A/AMP_deam_AS"/>
</dbReference>
<comment type="caution">
    <text evidence="6">The sequence shown here is derived from an EMBL/GenBank/DDBJ whole genome shotgun (WGS) entry which is preliminary data.</text>
</comment>
<evidence type="ECO:0000313" key="6">
    <source>
        <dbReference type="EMBL" id="MBW3097218.1"/>
    </source>
</evidence>
<proteinExistence type="predicted"/>
<keyword evidence="7" id="KW-1185">Reference proteome</keyword>
<dbReference type="Proteomes" id="UP001430804">
    <property type="component" value="Unassembled WGS sequence"/>
</dbReference>
<dbReference type="PANTHER" id="PTHR28629">
    <property type="entry name" value="TRIOKINASE/FMN CYCLASE"/>
    <property type="match status" value="1"/>
</dbReference>
<dbReference type="PROSITE" id="PS00485">
    <property type="entry name" value="A_DEAMINASE"/>
    <property type="match status" value="1"/>
</dbReference>
<name>A0ABS6WNI1_9HYPH</name>
<evidence type="ECO:0000256" key="4">
    <source>
        <dbReference type="ARBA" id="ARBA00022833"/>
    </source>
</evidence>
<evidence type="ECO:0000256" key="2">
    <source>
        <dbReference type="ARBA" id="ARBA00022723"/>
    </source>
</evidence>
<dbReference type="SMART" id="SM01120">
    <property type="entry name" value="Dak2"/>
    <property type="match status" value="1"/>
</dbReference>
<protein>
    <submittedName>
        <fullName evidence="6">DAK2 domain-containing protein</fullName>
    </submittedName>
</protein>
<keyword evidence="2" id="KW-0479">Metal-binding</keyword>
<dbReference type="Pfam" id="PF02734">
    <property type="entry name" value="Dak2"/>
    <property type="match status" value="1"/>
</dbReference>
<dbReference type="InterPro" id="IPR004007">
    <property type="entry name" value="DhaL_dom"/>
</dbReference>
<dbReference type="InterPro" id="IPR050861">
    <property type="entry name" value="Dihydroxyacetone_Kinase"/>
</dbReference>
<evidence type="ECO:0000256" key="1">
    <source>
        <dbReference type="ARBA" id="ARBA00001947"/>
    </source>
</evidence>
<dbReference type="EMBL" id="JAHWQX010000002">
    <property type="protein sequence ID" value="MBW3097218.1"/>
    <property type="molecule type" value="Genomic_DNA"/>
</dbReference>
<accession>A0ABS6WNI1</accession>
<gene>
    <name evidence="6" type="ORF">KY465_07995</name>
</gene>
<dbReference type="RefSeq" id="WP_219201147.1">
    <property type="nucleotide sequence ID" value="NZ_JAHWQX010000002.1"/>
</dbReference>
<organism evidence="6 7">
    <name type="scientific">Pseudohoeflea coraliihabitans</name>
    <dbReference type="NCBI Taxonomy" id="2860393"/>
    <lineage>
        <taxon>Bacteria</taxon>
        <taxon>Pseudomonadati</taxon>
        <taxon>Pseudomonadota</taxon>
        <taxon>Alphaproteobacteria</taxon>
        <taxon>Hyphomicrobiales</taxon>
        <taxon>Rhizobiaceae</taxon>
        <taxon>Pseudohoeflea</taxon>
    </lineage>
</organism>
<comment type="cofactor">
    <cofactor evidence="1">
        <name>Zn(2+)</name>
        <dbReference type="ChEBI" id="CHEBI:29105"/>
    </cofactor>
</comment>
<evidence type="ECO:0000259" key="5">
    <source>
        <dbReference type="PROSITE" id="PS51480"/>
    </source>
</evidence>
<dbReference type="PANTHER" id="PTHR28629:SF4">
    <property type="entry name" value="TRIOKINASE_FMN CYCLASE"/>
    <property type="match status" value="1"/>
</dbReference>
<evidence type="ECO:0000256" key="3">
    <source>
        <dbReference type="ARBA" id="ARBA00022801"/>
    </source>
</evidence>
<keyword evidence="3" id="KW-0378">Hydrolase</keyword>
<reference evidence="6" key="1">
    <citation type="submission" date="2021-07" db="EMBL/GenBank/DDBJ databases">
        <title>Pseudohoeflea marina sp. nov. a polyhydroxyalcanoate-producing bacterium.</title>
        <authorList>
            <person name="Zheng W."/>
            <person name="Yu S."/>
            <person name="Huang Y."/>
        </authorList>
    </citation>
    <scope>NUCLEOTIDE SEQUENCE</scope>
    <source>
        <strain evidence="6">DP4N28-3</strain>
    </source>
</reference>
<sequence>MTVTTQDLAGLVARMHQAAQSAEQRLNEADARLGDGDTGSMLTRIMAAMSEVDLAAADDLASGASTLAQATMKQTGSSLGTLVVTALMSLAKQAKANGGDLQQDQIAETVGGMRDAVAARGKAQEGDKTVLDSLAAIAKALEGGPVTLQTASRAAKTALDEFRDRQCRIGRARMFPERSIGADDPGMLALALLLDNKEMDDVART</sequence>